<evidence type="ECO:0000313" key="2">
    <source>
        <dbReference type="Proteomes" id="UP000054279"/>
    </source>
</evidence>
<dbReference type="Proteomes" id="UP000054279">
    <property type="component" value="Unassembled WGS sequence"/>
</dbReference>
<dbReference type="AlphaFoldDB" id="A0A0C9V2B2"/>
<accession>A0A0C9V2B2</accession>
<name>A0A0C9V2B2_SPHS4</name>
<keyword evidence="2" id="KW-1185">Reference proteome</keyword>
<organism evidence="1 2">
    <name type="scientific">Sphaerobolus stellatus (strain SS14)</name>
    <dbReference type="NCBI Taxonomy" id="990650"/>
    <lineage>
        <taxon>Eukaryota</taxon>
        <taxon>Fungi</taxon>
        <taxon>Dikarya</taxon>
        <taxon>Basidiomycota</taxon>
        <taxon>Agaricomycotina</taxon>
        <taxon>Agaricomycetes</taxon>
        <taxon>Phallomycetidae</taxon>
        <taxon>Geastrales</taxon>
        <taxon>Sphaerobolaceae</taxon>
        <taxon>Sphaerobolus</taxon>
    </lineage>
</organism>
<dbReference type="EMBL" id="KN837185">
    <property type="protein sequence ID" value="KIJ35787.1"/>
    <property type="molecule type" value="Genomic_DNA"/>
</dbReference>
<dbReference type="HOGENOM" id="CLU_039517_0_0_1"/>
<protein>
    <submittedName>
        <fullName evidence="1">Uncharacterized protein</fullName>
    </submittedName>
</protein>
<sequence length="317" mass="35963">MTTQELQARISEELLLLNILNYSDIKTRYKYSGVVSNKADRHQDTITDLPLLDTIAVCLTTGKPWDVVAATFSGDCLILSKNGNISDEDEAAVGLFLSEVKRQGSNWTIALPFLFSHSKANVNKRLSRVHRAITDLFDDLCAKVTSYSETSILDEFHDAMNWIKHTHQEGETVGSILMRAIRTCRELSLMKVQPDTVSQSKFIEVIAFASILRKSRFLSEVTAGWTRTLSERVKTLKGGLDKLCQYTRVDWVISKLQQIPDLKFRWVSLRDELQDSGEPRFENDIDVIDAVQRAVDTPFSPEQIQLLKLRVPDLLDT</sequence>
<dbReference type="OrthoDB" id="3063780at2759"/>
<gene>
    <name evidence="1" type="ORF">M422DRAFT_261973</name>
</gene>
<evidence type="ECO:0000313" key="1">
    <source>
        <dbReference type="EMBL" id="KIJ35787.1"/>
    </source>
</evidence>
<reference evidence="1 2" key="1">
    <citation type="submission" date="2014-06" db="EMBL/GenBank/DDBJ databases">
        <title>Evolutionary Origins and Diversification of the Mycorrhizal Mutualists.</title>
        <authorList>
            <consortium name="DOE Joint Genome Institute"/>
            <consortium name="Mycorrhizal Genomics Consortium"/>
            <person name="Kohler A."/>
            <person name="Kuo A."/>
            <person name="Nagy L.G."/>
            <person name="Floudas D."/>
            <person name="Copeland A."/>
            <person name="Barry K.W."/>
            <person name="Cichocki N."/>
            <person name="Veneault-Fourrey C."/>
            <person name="LaButti K."/>
            <person name="Lindquist E.A."/>
            <person name="Lipzen A."/>
            <person name="Lundell T."/>
            <person name="Morin E."/>
            <person name="Murat C."/>
            <person name="Riley R."/>
            <person name="Ohm R."/>
            <person name="Sun H."/>
            <person name="Tunlid A."/>
            <person name="Henrissat B."/>
            <person name="Grigoriev I.V."/>
            <person name="Hibbett D.S."/>
            <person name="Martin F."/>
        </authorList>
    </citation>
    <scope>NUCLEOTIDE SEQUENCE [LARGE SCALE GENOMIC DNA]</scope>
    <source>
        <strain evidence="1 2">SS14</strain>
    </source>
</reference>
<proteinExistence type="predicted"/>